<keyword evidence="2" id="KW-1185">Reference proteome</keyword>
<reference evidence="1" key="1">
    <citation type="submission" date="2019-05" db="EMBL/GenBank/DDBJ databases">
        <title>Whole genome sequencing of Pseudanabaena catenata USMAC16.</title>
        <authorList>
            <person name="Khan Z."/>
            <person name="Omar W.M."/>
            <person name="Convey P."/>
            <person name="Merican F."/>
            <person name="Najimudin N."/>
        </authorList>
    </citation>
    <scope>NUCLEOTIDE SEQUENCE</scope>
    <source>
        <strain evidence="1">USMAC16</strain>
    </source>
</reference>
<proteinExistence type="predicted"/>
<protein>
    <recommendedName>
        <fullName evidence="3">DUF4276 family protein</fullName>
    </recommendedName>
</protein>
<evidence type="ECO:0008006" key="3">
    <source>
        <dbReference type="Google" id="ProtNLM"/>
    </source>
</evidence>
<accession>A0A9X4RN06</accession>
<name>A0A9X4RN06_9CYAN</name>
<dbReference type="Proteomes" id="UP001152872">
    <property type="component" value="Unassembled WGS sequence"/>
</dbReference>
<evidence type="ECO:0000313" key="2">
    <source>
        <dbReference type="Proteomes" id="UP001152872"/>
    </source>
</evidence>
<sequence>MNLLFLVEGGKTEPKVYKAWLSHLFPQINFVDRPEDMTTNSCRIIAGNGYPNMVSAPKIYGGRSRLEECLLDIKKYNNIDHFFICVDSEDDPYQTRFDEIHNKLEDFKTKLGIDQTQATEFHIIVQNCCLETWALGNADIPALHK</sequence>
<dbReference type="EMBL" id="VBTY01000222">
    <property type="protein sequence ID" value="MDG3496739.1"/>
    <property type="molecule type" value="Genomic_DNA"/>
</dbReference>
<dbReference type="AlphaFoldDB" id="A0A9X4RN06"/>
<evidence type="ECO:0000313" key="1">
    <source>
        <dbReference type="EMBL" id="MDG3496739.1"/>
    </source>
</evidence>
<organism evidence="1 2">
    <name type="scientific">Pseudanabaena catenata USMAC16</name>
    <dbReference type="NCBI Taxonomy" id="1855837"/>
    <lineage>
        <taxon>Bacteria</taxon>
        <taxon>Bacillati</taxon>
        <taxon>Cyanobacteriota</taxon>
        <taxon>Cyanophyceae</taxon>
        <taxon>Pseudanabaenales</taxon>
        <taxon>Pseudanabaenaceae</taxon>
        <taxon>Pseudanabaena</taxon>
    </lineage>
</organism>
<gene>
    <name evidence="1" type="ORF">FEV09_19550</name>
</gene>
<comment type="caution">
    <text evidence="1">The sequence shown here is derived from an EMBL/GenBank/DDBJ whole genome shotgun (WGS) entry which is preliminary data.</text>
</comment>
<dbReference type="RefSeq" id="WP_009628932.1">
    <property type="nucleotide sequence ID" value="NZ_VBTY01000222.1"/>
</dbReference>